<proteinExistence type="predicted"/>
<reference evidence="1" key="1">
    <citation type="submission" date="2021-06" db="EMBL/GenBank/DDBJ databases">
        <authorList>
            <person name="Hodson N. C."/>
            <person name="Mongue J. A."/>
            <person name="Jaron S. K."/>
        </authorList>
    </citation>
    <scope>NUCLEOTIDE SEQUENCE</scope>
</reference>
<dbReference type="Proteomes" id="UP000708208">
    <property type="component" value="Unassembled WGS sequence"/>
</dbReference>
<organism evidence="1 2">
    <name type="scientific">Allacma fusca</name>
    <dbReference type="NCBI Taxonomy" id="39272"/>
    <lineage>
        <taxon>Eukaryota</taxon>
        <taxon>Metazoa</taxon>
        <taxon>Ecdysozoa</taxon>
        <taxon>Arthropoda</taxon>
        <taxon>Hexapoda</taxon>
        <taxon>Collembola</taxon>
        <taxon>Symphypleona</taxon>
        <taxon>Sminthuridae</taxon>
        <taxon>Allacma</taxon>
    </lineage>
</organism>
<dbReference type="EMBL" id="CAJVCH010309395">
    <property type="protein sequence ID" value="CAG7786038.1"/>
    <property type="molecule type" value="Genomic_DNA"/>
</dbReference>
<evidence type="ECO:0000313" key="2">
    <source>
        <dbReference type="Proteomes" id="UP000708208"/>
    </source>
</evidence>
<sequence length="12" mass="1410">MLEGQLWSGFIE</sequence>
<keyword evidence="2" id="KW-1185">Reference proteome</keyword>
<name>A0A8J2KC68_9HEXA</name>
<accession>A0A8J2KC68</accession>
<comment type="caution">
    <text evidence="1">The sequence shown here is derived from an EMBL/GenBank/DDBJ whole genome shotgun (WGS) entry which is preliminary data.</text>
</comment>
<evidence type="ECO:0000313" key="1">
    <source>
        <dbReference type="EMBL" id="CAG7786038.1"/>
    </source>
</evidence>
<feature type="non-terminal residue" evidence="1">
    <location>
        <position position="1"/>
    </location>
</feature>
<gene>
    <name evidence="1" type="ORF">AFUS01_LOCUS24623</name>
</gene>
<protein>
    <submittedName>
        <fullName evidence="1">Uncharacterized protein</fullName>
    </submittedName>
</protein>